<comment type="caution">
    <text evidence="2">The sequence shown here is derived from an EMBL/GenBank/DDBJ whole genome shotgun (WGS) entry which is preliminary data.</text>
</comment>
<dbReference type="Proteomes" id="UP001153069">
    <property type="component" value="Unassembled WGS sequence"/>
</dbReference>
<feature type="region of interest" description="Disordered" evidence="1">
    <location>
        <begin position="19"/>
        <end position="42"/>
    </location>
</feature>
<dbReference type="EMBL" id="CAICTM010000047">
    <property type="protein sequence ID" value="CAB9498868.1"/>
    <property type="molecule type" value="Genomic_DNA"/>
</dbReference>
<dbReference type="AlphaFoldDB" id="A0A9N8H6M3"/>
<name>A0A9N8H6M3_9STRA</name>
<protein>
    <submittedName>
        <fullName evidence="2">Uncharacterized protein</fullName>
    </submittedName>
</protein>
<keyword evidence="3" id="KW-1185">Reference proteome</keyword>
<proteinExistence type="predicted"/>
<gene>
    <name evidence="2" type="ORF">SEMRO_47_G027880.1</name>
</gene>
<feature type="compositionally biased region" description="Basic and acidic residues" evidence="1">
    <location>
        <begin position="33"/>
        <end position="42"/>
    </location>
</feature>
<sequence>MMMKPRSAVAPIIINGSASSISSAGSEPSSVSTREDRLKMDGDRVRNRLLTRLGIFQPQPQQQQRRIAPLRKVAPLTEPLKFHDGDIVDDKKEDSSSVDTGSISDDQASSPASSTRSRKSVVAFDNEVAVVPIPKHQEYSNRIRSRLWSNKKELRTMAARNTLEYQSEGWNPSTVVEDEGFITTSTGERIHPVHLQRLLASPFMMRSPFRVMQHPPPLEVNRRPMR</sequence>
<accession>A0A9N8H6M3</accession>
<dbReference type="OrthoDB" id="37029at2759"/>
<feature type="region of interest" description="Disordered" evidence="1">
    <location>
        <begin position="81"/>
        <end position="119"/>
    </location>
</feature>
<feature type="compositionally biased region" description="Basic and acidic residues" evidence="1">
    <location>
        <begin position="81"/>
        <end position="95"/>
    </location>
</feature>
<reference evidence="2" key="1">
    <citation type="submission" date="2020-06" db="EMBL/GenBank/DDBJ databases">
        <authorList>
            <consortium name="Plant Systems Biology data submission"/>
        </authorList>
    </citation>
    <scope>NUCLEOTIDE SEQUENCE</scope>
    <source>
        <strain evidence="2">D6</strain>
    </source>
</reference>
<evidence type="ECO:0000313" key="3">
    <source>
        <dbReference type="Proteomes" id="UP001153069"/>
    </source>
</evidence>
<organism evidence="2 3">
    <name type="scientific">Seminavis robusta</name>
    <dbReference type="NCBI Taxonomy" id="568900"/>
    <lineage>
        <taxon>Eukaryota</taxon>
        <taxon>Sar</taxon>
        <taxon>Stramenopiles</taxon>
        <taxon>Ochrophyta</taxon>
        <taxon>Bacillariophyta</taxon>
        <taxon>Bacillariophyceae</taxon>
        <taxon>Bacillariophycidae</taxon>
        <taxon>Naviculales</taxon>
        <taxon>Naviculaceae</taxon>
        <taxon>Seminavis</taxon>
    </lineage>
</organism>
<feature type="compositionally biased region" description="Low complexity" evidence="1">
    <location>
        <begin position="19"/>
        <end position="32"/>
    </location>
</feature>
<evidence type="ECO:0000256" key="1">
    <source>
        <dbReference type="SAM" id="MobiDB-lite"/>
    </source>
</evidence>
<evidence type="ECO:0000313" key="2">
    <source>
        <dbReference type="EMBL" id="CAB9498868.1"/>
    </source>
</evidence>